<evidence type="ECO:0000256" key="1">
    <source>
        <dbReference type="ARBA" id="ARBA00007228"/>
    </source>
</evidence>
<dbReference type="Pfam" id="PF22435">
    <property type="entry name" value="MRM3-like_sub_bind"/>
    <property type="match status" value="1"/>
</dbReference>
<evidence type="ECO:0000313" key="6">
    <source>
        <dbReference type="Proteomes" id="UP000196258"/>
    </source>
</evidence>
<dbReference type="PANTHER" id="PTHR43191">
    <property type="entry name" value="RRNA METHYLTRANSFERASE 3"/>
    <property type="match status" value="1"/>
</dbReference>
<dbReference type="AlphaFoldDB" id="A0A1Y4QEB0"/>
<dbReference type="RefSeq" id="WP_087258219.1">
    <property type="nucleotide sequence ID" value="NZ_JAGZXW010000014.1"/>
</dbReference>
<organism evidence="5 6">
    <name type="scientific">Thomasclavelia spiroformis</name>
    <dbReference type="NCBI Taxonomy" id="29348"/>
    <lineage>
        <taxon>Bacteria</taxon>
        <taxon>Bacillati</taxon>
        <taxon>Bacillota</taxon>
        <taxon>Erysipelotrichia</taxon>
        <taxon>Erysipelotrichales</taxon>
        <taxon>Coprobacillaceae</taxon>
        <taxon>Thomasclavelia</taxon>
    </lineage>
</organism>
<dbReference type="InterPro" id="IPR051259">
    <property type="entry name" value="rRNA_Methyltransferase"/>
</dbReference>
<dbReference type="InterPro" id="IPR029064">
    <property type="entry name" value="Ribosomal_eL30-like_sf"/>
</dbReference>
<dbReference type="Gene3D" id="3.40.1280.10">
    <property type="match status" value="1"/>
</dbReference>
<comment type="caution">
    <text evidence="5">The sequence shown here is derived from an EMBL/GenBank/DDBJ whole genome shotgun (WGS) entry which is preliminary data.</text>
</comment>
<dbReference type="GO" id="GO:0006396">
    <property type="term" value="P:RNA processing"/>
    <property type="evidence" value="ECO:0007669"/>
    <property type="project" value="InterPro"/>
</dbReference>
<dbReference type="InterPro" id="IPR013123">
    <property type="entry name" value="SpoU_subst-bd"/>
</dbReference>
<gene>
    <name evidence="5" type="ORF">B5E91_12370</name>
</gene>
<dbReference type="Pfam" id="PF00588">
    <property type="entry name" value="SpoU_methylase"/>
    <property type="match status" value="1"/>
</dbReference>
<dbReference type="GO" id="GO:0008173">
    <property type="term" value="F:RNA methyltransferase activity"/>
    <property type="evidence" value="ECO:0007669"/>
    <property type="project" value="InterPro"/>
</dbReference>
<reference evidence="6" key="1">
    <citation type="submission" date="2017-04" db="EMBL/GenBank/DDBJ databases">
        <title>Function of individual gut microbiota members based on whole genome sequencing of pure cultures obtained from chicken caecum.</title>
        <authorList>
            <person name="Medvecky M."/>
            <person name="Cejkova D."/>
            <person name="Polansky O."/>
            <person name="Karasova D."/>
            <person name="Kubasova T."/>
            <person name="Cizek A."/>
            <person name="Rychlik I."/>
        </authorList>
    </citation>
    <scope>NUCLEOTIDE SEQUENCE [LARGE SCALE GENOMIC DNA]</scope>
    <source>
        <strain evidence="6">An149</strain>
    </source>
</reference>
<dbReference type="InterPro" id="IPR029028">
    <property type="entry name" value="Alpha/beta_knot_MTases"/>
</dbReference>
<evidence type="ECO:0000259" key="4">
    <source>
        <dbReference type="SMART" id="SM00967"/>
    </source>
</evidence>
<protein>
    <submittedName>
        <fullName evidence="5">rRNA methyltransferase</fullName>
    </submittedName>
</protein>
<feature type="domain" description="RNA 2-O ribose methyltransferase substrate binding" evidence="4">
    <location>
        <begin position="29"/>
        <end position="90"/>
    </location>
</feature>
<dbReference type="GO" id="GO:0005737">
    <property type="term" value="C:cytoplasm"/>
    <property type="evidence" value="ECO:0007669"/>
    <property type="project" value="UniProtKB-ARBA"/>
</dbReference>
<dbReference type="EMBL" id="NFLB01000018">
    <property type="protein sequence ID" value="OUQ03604.1"/>
    <property type="molecule type" value="Genomic_DNA"/>
</dbReference>
<dbReference type="InterPro" id="IPR001537">
    <property type="entry name" value="SpoU_MeTrfase"/>
</dbReference>
<keyword evidence="2 5" id="KW-0489">Methyltransferase</keyword>
<dbReference type="PANTHER" id="PTHR43191:SF2">
    <property type="entry name" value="RRNA METHYLTRANSFERASE 3, MITOCHONDRIAL"/>
    <property type="match status" value="1"/>
</dbReference>
<dbReference type="Proteomes" id="UP000196258">
    <property type="component" value="Unassembled WGS sequence"/>
</dbReference>
<comment type="similarity">
    <text evidence="1">Belongs to the class IV-like SAM-binding methyltransferase superfamily. RNA methyltransferase TrmH family.</text>
</comment>
<dbReference type="SMART" id="SM00967">
    <property type="entry name" value="SpoU_sub_bind"/>
    <property type="match status" value="1"/>
</dbReference>
<dbReference type="Gene3D" id="3.30.1330.30">
    <property type="match status" value="1"/>
</dbReference>
<dbReference type="InterPro" id="IPR053888">
    <property type="entry name" value="MRM3-like_sub_bind"/>
</dbReference>
<name>A0A1Y4QEB0_9FIRM</name>
<evidence type="ECO:0000256" key="3">
    <source>
        <dbReference type="ARBA" id="ARBA00022679"/>
    </source>
</evidence>
<dbReference type="CDD" id="cd18095">
    <property type="entry name" value="SpoU-like_rRNA-MTase"/>
    <property type="match status" value="1"/>
</dbReference>
<accession>A0A1Y4QEB0</accession>
<evidence type="ECO:0000313" key="5">
    <source>
        <dbReference type="EMBL" id="OUQ03604.1"/>
    </source>
</evidence>
<keyword evidence="3 5" id="KW-0808">Transferase</keyword>
<evidence type="ECO:0000256" key="2">
    <source>
        <dbReference type="ARBA" id="ARBA00022603"/>
    </source>
</evidence>
<dbReference type="InterPro" id="IPR029026">
    <property type="entry name" value="tRNA_m1G_MTases_N"/>
</dbReference>
<dbReference type="SUPFAM" id="SSF55315">
    <property type="entry name" value="L30e-like"/>
    <property type="match status" value="1"/>
</dbReference>
<sequence>MITSASNNTIKALIKLKQKKYRDETGYYLVEGEHLVEEAMKAKQVECLISTKDITSDLPIIVVSNEVMSKLSFTKSPQSIMAKCKIKKEKKLIDGKRYLILDDLQDPGNIGTLIRTALAFSIDQVILSNNCVDLYNDKLLRSMQGANFHISCIYDDLKTVISTLKKNNVKIIGSALENGQDIKQIKISEKMAFIVGNEGNGMNKDILQECDYVGYIPINTIESLNVAIAGSIMMYHFK</sequence>
<dbReference type="GO" id="GO:0003723">
    <property type="term" value="F:RNA binding"/>
    <property type="evidence" value="ECO:0007669"/>
    <property type="project" value="InterPro"/>
</dbReference>
<dbReference type="GO" id="GO:0032259">
    <property type="term" value="P:methylation"/>
    <property type="evidence" value="ECO:0007669"/>
    <property type="project" value="UniProtKB-KW"/>
</dbReference>
<proteinExistence type="inferred from homology"/>
<dbReference type="SUPFAM" id="SSF75217">
    <property type="entry name" value="alpha/beta knot"/>
    <property type="match status" value="1"/>
</dbReference>